<feature type="compositionally biased region" description="Basic and acidic residues" evidence="1">
    <location>
        <begin position="115"/>
        <end position="130"/>
    </location>
</feature>
<evidence type="ECO:0000313" key="2">
    <source>
        <dbReference type="Proteomes" id="UP000504606"/>
    </source>
</evidence>
<protein>
    <submittedName>
        <fullName evidence="3">Gem-associated protein 8-like</fullName>
    </submittedName>
</protein>
<dbReference type="InterPro" id="IPR034754">
    <property type="entry name" value="GEMIN8"/>
</dbReference>
<dbReference type="KEGG" id="foc:113209960"/>
<dbReference type="Pfam" id="PF15348">
    <property type="entry name" value="GEMIN8"/>
    <property type="match status" value="1"/>
</dbReference>
<proteinExistence type="predicted"/>
<feature type="region of interest" description="Disordered" evidence="1">
    <location>
        <begin position="111"/>
        <end position="140"/>
    </location>
</feature>
<organism evidence="2 3">
    <name type="scientific">Frankliniella occidentalis</name>
    <name type="common">Western flower thrips</name>
    <name type="synonym">Euthrips occidentalis</name>
    <dbReference type="NCBI Taxonomy" id="133901"/>
    <lineage>
        <taxon>Eukaryota</taxon>
        <taxon>Metazoa</taxon>
        <taxon>Ecdysozoa</taxon>
        <taxon>Arthropoda</taxon>
        <taxon>Hexapoda</taxon>
        <taxon>Insecta</taxon>
        <taxon>Pterygota</taxon>
        <taxon>Neoptera</taxon>
        <taxon>Paraneoptera</taxon>
        <taxon>Thysanoptera</taxon>
        <taxon>Terebrantia</taxon>
        <taxon>Thripoidea</taxon>
        <taxon>Thripidae</taxon>
        <taxon>Frankliniella</taxon>
    </lineage>
</organism>
<dbReference type="OrthoDB" id="5989213at2759"/>
<dbReference type="Proteomes" id="UP000504606">
    <property type="component" value="Unplaced"/>
</dbReference>
<dbReference type="GO" id="GO:0000387">
    <property type="term" value="P:spliceosomal snRNP assembly"/>
    <property type="evidence" value="ECO:0007669"/>
    <property type="project" value="InterPro"/>
</dbReference>
<name>A0A6J1SQH0_FRAOC</name>
<reference evidence="3" key="1">
    <citation type="submission" date="2025-08" db="UniProtKB">
        <authorList>
            <consortium name="RefSeq"/>
        </authorList>
    </citation>
    <scope>IDENTIFICATION</scope>
    <source>
        <tissue evidence="3">Whole organism</tissue>
    </source>
</reference>
<dbReference type="RefSeq" id="XP_026283524.1">
    <property type="nucleotide sequence ID" value="XM_026427739.2"/>
</dbReference>
<evidence type="ECO:0000256" key="1">
    <source>
        <dbReference type="SAM" id="MobiDB-lite"/>
    </source>
</evidence>
<gene>
    <name evidence="3" type="primary">LOC113209960</name>
</gene>
<evidence type="ECO:0000313" key="3">
    <source>
        <dbReference type="RefSeq" id="XP_026283524.1"/>
    </source>
</evidence>
<keyword evidence="2" id="KW-1185">Reference proteome</keyword>
<dbReference type="PANTHER" id="PTHR16238:SF7">
    <property type="entry name" value="GEM-ASSOCIATED PROTEIN 8"/>
    <property type="match status" value="1"/>
</dbReference>
<dbReference type="GO" id="GO:0032797">
    <property type="term" value="C:SMN complex"/>
    <property type="evidence" value="ECO:0007669"/>
    <property type="project" value="InterPro"/>
</dbReference>
<dbReference type="AlphaFoldDB" id="A0A6J1SQH0"/>
<sequence>MNEKGFNIYWQNYHRAFEWRNNSQMSHWKARARALEVENALLKGYIQKGLQSGFHSGAVCRDPFENNEPCAAQEEEVVTNQDDDDYACEDIEIDEELLAFYEKTMRHKIERKKRQSLERKRESEDSHSENEQVYSMGPISTSQKSTDMTLLYGGDAPKILSMELSMQINFDMNRSKSNPLLWPNIPLRLS</sequence>
<dbReference type="PANTHER" id="PTHR16238">
    <property type="entry name" value="GEM-ASSOCIATED PROTEIN 8"/>
    <property type="match status" value="1"/>
</dbReference>
<dbReference type="GeneID" id="113209960"/>
<accession>A0A6J1SQH0</accession>